<dbReference type="PROSITE" id="PS50949">
    <property type="entry name" value="HTH_GNTR"/>
    <property type="match status" value="1"/>
</dbReference>
<dbReference type="CDD" id="cd07377">
    <property type="entry name" value="WHTH_GntR"/>
    <property type="match status" value="1"/>
</dbReference>
<evidence type="ECO:0000259" key="4">
    <source>
        <dbReference type="PROSITE" id="PS50949"/>
    </source>
</evidence>
<dbReference type="Gene3D" id="1.10.10.10">
    <property type="entry name" value="Winged helix-like DNA-binding domain superfamily/Winged helix DNA-binding domain"/>
    <property type="match status" value="1"/>
</dbReference>
<dbReference type="SMART" id="SM00895">
    <property type="entry name" value="FCD"/>
    <property type="match status" value="1"/>
</dbReference>
<dbReference type="InterPro" id="IPR036390">
    <property type="entry name" value="WH_DNA-bd_sf"/>
</dbReference>
<keyword evidence="6" id="KW-1185">Reference proteome</keyword>
<proteinExistence type="predicted"/>
<feature type="domain" description="HTH gntR-type" evidence="4">
    <location>
        <begin position="10"/>
        <end position="76"/>
    </location>
</feature>
<evidence type="ECO:0000256" key="3">
    <source>
        <dbReference type="ARBA" id="ARBA00023163"/>
    </source>
</evidence>
<organism evidence="5 6">
    <name type="scientific">Mesobacillus maritimus</name>
    <dbReference type="NCBI Taxonomy" id="1643336"/>
    <lineage>
        <taxon>Bacteria</taxon>
        <taxon>Bacillati</taxon>
        <taxon>Bacillota</taxon>
        <taxon>Bacilli</taxon>
        <taxon>Bacillales</taxon>
        <taxon>Bacillaceae</taxon>
        <taxon>Mesobacillus</taxon>
    </lineage>
</organism>
<dbReference type="Proteomes" id="UP000769780">
    <property type="component" value="Unassembled WGS sequence"/>
</dbReference>
<protein>
    <submittedName>
        <fullName evidence="5">GntR family transcriptional regulator</fullName>
    </submittedName>
</protein>
<dbReference type="Gene3D" id="1.20.120.530">
    <property type="entry name" value="GntR ligand-binding domain-like"/>
    <property type="match status" value="1"/>
</dbReference>
<evidence type="ECO:0000313" key="5">
    <source>
        <dbReference type="EMBL" id="MBY0095769.1"/>
    </source>
</evidence>
<dbReference type="Pfam" id="PF00392">
    <property type="entry name" value="GntR"/>
    <property type="match status" value="1"/>
</dbReference>
<dbReference type="PANTHER" id="PTHR43537:SF24">
    <property type="entry name" value="GLUCONATE OPERON TRANSCRIPTIONAL REPRESSOR"/>
    <property type="match status" value="1"/>
</dbReference>
<evidence type="ECO:0000256" key="1">
    <source>
        <dbReference type="ARBA" id="ARBA00023015"/>
    </source>
</evidence>
<dbReference type="Pfam" id="PF07729">
    <property type="entry name" value="FCD"/>
    <property type="match status" value="1"/>
</dbReference>
<dbReference type="SMART" id="SM00345">
    <property type="entry name" value="HTH_GNTR"/>
    <property type="match status" value="1"/>
</dbReference>
<dbReference type="InterPro" id="IPR036388">
    <property type="entry name" value="WH-like_DNA-bd_sf"/>
</dbReference>
<keyword evidence="1" id="KW-0805">Transcription regulation</keyword>
<evidence type="ECO:0000313" key="6">
    <source>
        <dbReference type="Proteomes" id="UP000769780"/>
    </source>
</evidence>
<keyword evidence="3" id="KW-0804">Transcription</keyword>
<sequence>MDQKEIVAVPTLAQEVYTRIRESIMNGDLVPGEKISIRKMAERYGVSTMPVREALNKLQSEGFVRFERRSIYVSQLSAKELVEIFQIRINLERMAMEWSYPNIGEKEIEELTKMVIKMDQSIPSPIEWNGLNKQFHTKIYSYSTSKPMLEMLNAVWGRVDPYMNIYSTSSYYLSLSQKEHYQMIDYMRKKEIDLLLELTTNHIQKTCNAVLEKLP</sequence>
<gene>
    <name evidence="5" type="ORF">H0185_02905</name>
</gene>
<dbReference type="SUPFAM" id="SSF48008">
    <property type="entry name" value="GntR ligand-binding domain-like"/>
    <property type="match status" value="1"/>
</dbReference>
<dbReference type="PANTHER" id="PTHR43537">
    <property type="entry name" value="TRANSCRIPTIONAL REGULATOR, GNTR FAMILY"/>
    <property type="match status" value="1"/>
</dbReference>
<name>A0ABS7K0I7_9BACI</name>
<reference evidence="5 6" key="1">
    <citation type="submission" date="2020-07" db="EMBL/GenBank/DDBJ databases">
        <title>Fungal Genomes of the International Space Station.</title>
        <authorList>
            <person name="Seuylemezian A."/>
            <person name="Singh N.K."/>
            <person name="Wood J."/>
            <person name="Venkateswaran K."/>
        </authorList>
    </citation>
    <scope>NUCLEOTIDE SEQUENCE [LARGE SCALE GENOMIC DNA]</scope>
    <source>
        <strain evidence="5 6">PL-B2</strain>
    </source>
</reference>
<evidence type="ECO:0000256" key="2">
    <source>
        <dbReference type="ARBA" id="ARBA00023125"/>
    </source>
</evidence>
<dbReference type="InterPro" id="IPR011711">
    <property type="entry name" value="GntR_C"/>
</dbReference>
<accession>A0ABS7K0I7</accession>
<comment type="caution">
    <text evidence="5">The sequence shown here is derived from an EMBL/GenBank/DDBJ whole genome shotgun (WGS) entry which is preliminary data.</text>
</comment>
<dbReference type="RefSeq" id="WP_221871045.1">
    <property type="nucleotide sequence ID" value="NZ_JACWFH010000006.1"/>
</dbReference>
<keyword evidence="2" id="KW-0238">DNA-binding</keyword>
<dbReference type="InterPro" id="IPR008920">
    <property type="entry name" value="TF_FadR/GntR_C"/>
</dbReference>
<dbReference type="SUPFAM" id="SSF46785">
    <property type="entry name" value="Winged helix' DNA-binding domain"/>
    <property type="match status" value="1"/>
</dbReference>
<dbReference type="InterPro" id="IPR000524">
    <property type="entry name" value="Tscrpt_reg_HTH_GntR"/>
</dbReference>
<dbReference type="EMBL" id="JACWFH010000006">
    <property type="protein sequence ID" value="MBY0095769.1"/>
    <property type="molecule type" value="Genomic_DNA"/>
</dbReference>